<feature type="domain" description="Phosphoribosyltransferase" evidence="1">
    <location>
        <begin position="12"/>
        <end position="182"/>
    </location>
</feature>
<gene>
    <name evidence="2" type="ORF">C1I99_06630</name>
</gene>
<dbReference type="EMBL" id="POUB01000026">
    <property type="protein sequence ID" value="PZG01555.1"/>
    <property type="molecule type" value="Genomic_DNA"/>
</dbReference>
<accession>A0A2W2D7Y7</accession>
<organism evidence="2 3">
    <name type="scientific">Micromonospora deserti</name>
    <dbReference type="NCBI Taxonomy" id="2070366"/>
    <lineage>
        <taxon>Bacteria</taxon>
        <taxon>Bacillati</taxon>
        <taxon>Actinomycetota</taxon>
        <taxon>Actinomycetes</taxon>
        <taxon>Micromonosporales</taxon>
        <taxon>Micromonosporaceae</taxon>
        <taxon>Micromonospora</taxon>
    </lineage>
</organism>
<dbReference type="Gene3D" id="3.40.50.2020">
    <property type="match status" value="1"/>
</dbReference>
<protein>
    <submittedName>
        <fullName evidence="2">Phosphoribosyltransferase</fullName>
    </submittedName>
</protein>
<dbReference type="OrthoDB" id="9810066at2"/>
<dbReference type="InterPro" id="IPR029057">
    <property type="entry name" value="PRTase-like"/>
</dbReference>
<comment type="caution">
    <text evidence="2">The sequence shown here is derived from an EMBL/GenBank/DDBJ whole genome shotgun (WGS) entry which is preliminary data.</text>
</comment>
<reference evidence="2 3" key="1">
    <citation type="submission" date="2018-01" db="EMBL/GenBank/DDBJ databases">
        <title>Draft genome sequence of Salinispora sp. 13K206.</title>
        <authorList>
            <person name="Sahin N."/>
            <person name="Saygin H."/>
            <person name="Ay H."/>
        </authorList>
    </citation>
    <scope>NUCLEOTIDE SEQUENCE [LARGE SCALE GENOMIC DNA]</scope>
    <source>
        <strain evidence="2 3">13K206</strain>
    </source>
</reference>
<dbReference type="CDD" id="cd06223">
    <property type="entry name" value="PRTases_typeI"/>
    <property type="match status" value="1"/>
</dbReference>
<dbReference type="AlphaFoldDB" id="A0A2W2D7Y7"/>
<dbReference type="Pfam" id="PF00156">
    <property type="entry name" value="Pribosyltran"/>
    <property type="match status" value="1"/>
</dbReference>
<dbReference type="GO" id="GO:0016757">
    <property type="term" value="F:glycosyltransferase activity"/>
    <property type="evidence" value="ECO:0007669"/>
    <property type="project" value="UniProtKB-KW"/>
</dbReference>
<dbReference type="SUPFAM" id="SSF53271">
    <property type="entry name" value="PRTase-like"/>
    <property type="match status" value="1"/>
</dbReference>
<dbReference type="RefSeq" id="WP_111133320.1">
    <property type="nucleotide sequence ID" value="NZ_POUB01000026.1"/>
</dbReference>
<dbReference type="InterPro" id="IPR000836">
    <property type="entry name" value="PRTase_dom"/>
</dbReference>
<dbReference type="Proteomes" id="UP000248749">
    <property type="component" value="Unassembled WGS sequence"/>
</dbReference>
<proteinExistence type="predicted"/>
<sequence>MIFANRDEAGQALAGQVAQEVPAASQERPLVLALPRGGVPVAVPVADRIGGELDVVIARKIGAPGRPEFGVGAIAEGGPPIFDETALRLLGVTETDLAETVTAERAELSRRRHRYRGDRSAPPVTDRTVVLIDDGLATGVTAHAALRWLRTQRPRRLILAVPVCSRQARDALAADADTVVCLHAPEQFAAVGQWYTDFGQLTDADVDQILSRAR</sequence>
<evidence type="ECO:0000259" key="1">
    <source>
        <dbReference type="Pfam" id="PF00156"/>
    </source>
</evidence>
<evidence type="ECO:0000313" key="3">
    <source>
        <dbReference type="Proteomes" id="UP000248749"/>
    </source>
</evidence>
<keyword evidence="2" id="KW-0808">Transferase</keyword>
<dbReference type="Gene3D" id="3.30.1310.20">
    <property type="entry name" value="PRTase-like"/>
    <property type="match status" value="1"/>
</dbReference>
<name>A0A2W2D7Y7_9ACTN</name>
<keyword evidence="3" id="KW-1185">Reference proteome</keyword>
<evidence type="ECO:0000313" key="2">
    <source>
        <dbReference type="EMBL" id="PZG01555.1"/>
    </source>
</evidence>
<keyword evidence="2" id="KW-0328">Glycosyltransferase</keyword>